<reference evidence="1 2" key="1">
    <citation type="journal article" date="2023" name="Mol. Ecol. Resour.">
        <title>Chromosome-level genome assembly of a triploid poplar Populus alba 'Berolinensis'.</title>
        <authorList>
            <person name="Chen S."/>
            <person name="Yu Y."/>
            <person name="Wang X."/>
            <person name="Wang S."/>
            <person name="Zhang T."/>
            <person name="Zhou Y."/>
            <person name="He R."/>
            <person name="Meng N."/>
            <person name="Wang Y."/>
            <person name="Liu W."/>
            <person name="Liu Z."/>
            <person name="Liu J."/>
            <person name="Guo Q."/>
            <person name="Huang H."/>
            <person name="Sederoff R.R."/>
            <person name="Wang G."/>
            <person name="Qu G."/>
            <person name="Chen S."/>
        </authorList>
    </citation>
    <scope>NUCLEOTIDE SEQUENCE [LARGE SCALE GENOMIC DNA]</scope>
    <source>
        <strain evidence="1">SC-2020</strain>
    </source>
</reference>
<comment type="caution">
    <text evidence="1">The sequence shown here is derived from an EMBL/GenBank/DDBJ whole genome shotgun (WGS) entry which is preliminary data.</text>
</comment>
<protein>
    <submittedName>
        <fullName evidence="1">Uncharacterized protein</fullName>
    </submittedName>
</protein>
<proteinExistence type="predicted"/>
<evidence type="ECO:0000313" key="2">
    <source>
        <dbReference type="Proteomes" id="UP001164929"/>
    </source>
</evidence>
<dbReference type="AlphaFoldDB" id="A0AAD6QZG3"/>
<organism evidence="1 2">
    <name type="scientific">Populus alba x Populus x berolinensis</name>
    <dbReference type="NCBI Taxonomy" id="444605"/>
    <lineage>
        <taxon>Eukaryota</taxon>
        <taxon>Viridiplantae</taxon>
        <taxon>Streptophyta</taxon>
        <taxon>Embryophyta</taxon>
        <taxon>Tracheophyta</taxon>
        <taxon>Spermatophyta</taxon>
        <taxon>Magnoliopsida</taxon>
        <taxon>eudicotyledons</taxon>
        <taxon>Gunneridae</taxon>
        <taxon>Pentapetalae</taxon>
        <taxon>rosids</taxon>
        <taxon>fabids</taxon>
        <taxon>Malpighiales</taxon>
        <taxon>Salicaceae</taxon>
        <taxon>Saliceae</taxon>
        <taxon>Populus</taxon>
    </lineage>
</organism>
<sequence>MKANIWVISEGLTKNVTFPMKTQISTSLLSCTAITVREKERKRKCLFFSNL</sequence>
<evidence type="ECO:0000313" key="1">
    <source>
        <dbReference type="EMBL" id="KAJ6999372.1"/>
    </source>
</evidence>
<keyword evidence="2" id="KW-1185">Reference proteome</keyword>
<accession>A0AAD6QZG3</accession>
<name>A0AAD6QZG3_9ROSI</name>
<gene>
    <name evidence="1" type="ORF">NC653_010155</name>
</gene>
<dbReference type="EMBL" id="JAQIZT010000004">
    <property type="protein sequence ID" value="KAJ6999372.1"/>
    <property type="molecule type" value="Genomic_DNA"/>
</dbReference>
<dbReference type="Proteomes" id="UP001164929">
    <property type="component" value="Chromosome 4"/>
</dbReference>